<protein>
    <submittedName>
        <fullName evidence="1">Uncharacterized protein</fullName>
    </submittedName>
</protein>
<dbReference type="RefSeq" id="WP_015868459.1">
    <property type="nucleotide sequence ID" value="NC_012785.1"/>
</dbReference>
<sequence>MKRIYLILALLVVLVLSSCMLFKNDPPLISLHSTVTEGQEIAPKTMVSFSWSVLDSADDPLTVKFTLKKDGEVILEEAGINEKTVAIEEEGHYTVVITANDGKNVTTEELNFKATNLVTELYQSDSGLIYLDRNQWFDYAEDAEGDILIRFYKAEVDETGEGTYTRIRLNLVDTDGDGLGDAWEEIPNDRPDLQDWISCPATLTAYDTTWQFYQLMYGEDFIRCRYYGTSGTYQGYVLVDTLAEVGFELGVPYSRYIYMDTPYGPIGDYKGFMLRERYDSDSKPVFSIEATPTSVSTGATFTVKVVGKNVADFAKLYDTRYMQLSLWKDSGITLESVDFSDFMDGFADVSAYNVNDNSVTLYKGFTVDKDEPEEASDVFAVLTFKVNDDFDGSEISLGLAYEGWWTGYGDYVDLPNPIFRDKDNKALDGFVIDYVPVTVSVESAD</sequence>
<gene>
    <name evidence="1" type="ordered locus">Kole_1099</name>
</gene>
<organism evidence="1 2">
    <name type="scientific">Kosmotoga olearia (strain ATCC BAA-1733 / DSM 21960 / TBF 19.5.1)</name>
    <dbReference type="NCBI Taxonomy" id="521045"/>
    <lineage>
        <taxon>Bacteria</taxon>
        <taxon>Thermotogati</taxon>
        <taxon>Thermotogota</taxon>
        <taxon>Thermotogae</taxon>
        <taxon>Kosmotogales</taxon>
        <taxon>Kosmotogaceae</taxon>
        <taxon>Kosmotoga</taxon>
    </lineage>
</organism>
<proteinExistence type="predicted"/>
<accession>C5CI22</accession>
<dbReference type="EMBL" id="CP001634">
    <property type="protein sequence ID" value="ACR79801.1"/>
    <property type="molecule type" value="Genomic_DNA"/>
</dbReference>
<reference evidence="1 2" key="1">
    <citation type="submission" date="2009-06" db="EMBL/GenBank/DDBJ databases">
        <title>Complete sequence of Thermotogales bacterium TBF 19.5.1.</title>
        <authorList>
            <consortium name="US DOE Joint Genome Institute"/>
            <person name="Lucas S."/>
            <person name="Copeland A."/>
            <person name="Lapidus A."/>
            <person name="Glavina del Rio T."/>
            <person name="Tice H."/>
            <person name="Bruce D."/>
            <person name="Goodwin L."/>
            <person name="Pitluck S."/>
            <person name="Chertkov O."/>
            <person name="Brettin T."/>
            <person name="Detter J.C."/>
            <person name="Han C."/>
            <person name="Schmutz J."/>
            <person name="Larimer F."/>
            <person name="Land M."/>
            <person name="Hauser L."/>
            <person name="Kyrpides N."/>
            <person name="Ovchinnikova G."/>
            <person name="Noll K."/>
        </authorList>
    </citation>
    <scope>NUCLEOTIDE SEQUENCE [LARGE SCALE GENOMIC DNA]</scope>
    <source>
        <strain evidence="2">ATCC BAA-1733 / DSM 21960 / TBF 19.5.1</strain>
    </source>
</reference>
<evidence type="ECO:0000313" key="2">
    <source>
        <dbReference type="Proteomes" id="UP000002382"/>
    </source>
</evidence>
<dbReference type="GO" id="GO:0030246">
    <property type="term" value="F:carbohydrate binding"/>
    <property type="evidence" value="ECO:0007669"/>
    <property type="project" value="InterPro"/>
</dbReference>
<dbReference type="PROSITE" id="PS51257">
    <property type="entry name" value="PROKAR_LIPOPROTEIN"/>
    <property type="match status" value="1"/>
</dbReference>
<keyword evidence="2" id="KW-1185">Reference proteome</keyword>
<dbReference type="OrthoDB" id="39810at2"/>
<dbReference type="AlphaFoldDB" id="C5CI22"/>
<dbReference type="Proteomes" id="UP000002382">
    <property type="component" value="Chromosome"/>
</dbReference>
<dbReference type="Gene3D" id="2.60.40.680">
    <property type="match status" value="1"/>
</dbReference>
<dbReference type="SUPFAM" id="SSF49384">
    <property type="entry name" value="Carbohydrate-binding domain"/>
    <property type="match status" value="1"/>
</dbReference>
<dbReference type="HOGENOM" id="CLU_596911_0_0_0"/>
<dbReference type="eggNOG" id="ENOG502ZAP1">
    <property type="taxonomic scope" value="Bacteria"/>
</dbReference>
<reference evidence="1 2" key="2">
    <citation type="journal article" date="2011" name="J. Bacteriol.">
        <title>Genome Sequence of Kosmotoga olearia Strain TBF 19.5.1, a Thermophilic Bacterium with a Wide Growth Temperature Range, Isolated from the Troll B Oil Platform in the North Sea.</title>
        <authorList>
            <person name="Swithers K.S."/>
            <person name="Dipippo J.L."/>
            <person name="Bruce D.C."/>
            <person name="Detter C."/>
            <person name="Tapia R."/>
            <person name="Han S."/>
            <person name="Goodwin L.A."/>
            <person name="Han J."/>
            <person name="Woyke T."/>
            <person name="Pitluck S."/>
            <person name="Pennacchio L."/>
            <person name="Nolan M."/>
            <person name="Mikhailova N."/>
            <person name="Land M.L."/>
            <person name="Nesbo C.L."/>
            <person name="Gogarten J.P."/>
            <person name="Noll K.M."/>
        </authorList>
    </citation>
    <scope>NUCLEOTIDE SEQUENCE [LARGE SCALE GENOMIC DNA]</scope>
    <source>
        <strain evidence="2">ATCC BAA-1733 / DSM 21960 / TBF 19.5.1</strain>
    </source>
</reference>
<dbReference type="KEGG" id="kol:Kole_1099"/>
<evidence type="ECO:0000313" key="1">
    <source>
        <dbReference type="EMBL" id="ACR79801.1"/>
    </source>
</evidence>
<dbReference type="InterPro" id="IPR008965">
    <property type="entry name" value="CBM2/CBM3_carb-bd_dom_sf"/>
</dbReference>
<name>C5CI22_KOSOT</name>